<proteinExistence type="predicted"/>
<gene>
    <name evidence="1" type="ORF">METZ01_LOCUS415335</name>
</gene>
<evidence type="ECO:0000313" key="1">
    <source>
        <dbReference type="EMBL" id="SVD62481.1"/>
    </source>
</evidence>
<sequence>MLWLMVDQQLVPAVTKKCHHMANFRQFDAWIAFSDKLAKL</sequence>
<reference evidence="1" key="1">
    <citation type="submission" date="2018-05" db="EMBL/GenBank/DDBJ databases">
        <authorList>
            <person name="Lanie J.A."/>
            <person name="Ng W.-L."/>
            <person name="Kazmierczak K.M."/>
            <person name="Andrzejewski T.M."/>
            <person name="Davidsen T.M."/>
            <person name="Wayne K.J."/>
            <person name="Tettelin H."/>
            <person name="Glass J.I."/>
            <person name="Rusch D."/>
            <person name="Podicherti R."/>
            <person name="Tsui H.-C.T."/>
            <person name="Winkler M.E."/>
        </authorList>
    </citation>
    <scope>NUCLEOTIDE SEQUENCE</scope>
</reference>
<name>A0A382WWW0_9ZZZZ</name>
<dbReference type="AlphaFoldDB" id="A0A382WWW0"/>
<dbReference type="EMBL" id="UINC01162626">
    <property type="protein sequence ID" value="SVD62481.1"/>
    <property type="molecule type" value="Genomic_DNA"/>
</dbReference>
<accession>A0A382WWW0</accession>
<protein>
    <submittedName>
        <fullName evidence="1">Uncharacterized protein</fullName>
    </submittedName>
</protein>
<organism evidence="1">
    <name type="scientific">marine metagenome</name>
    <dbReference type="NCBI Taxonomy" id="408172"/>
    <lineage>
        <taxon>unclassified sequences</taxon>
        <taxon>metagenomes</taxon>
        <taxon>ecological metagenomes</taxon>
    </lineage>
</organism>